<protein>
    <submittedName>
        <fullName evidence="1">Uncharacterized protein</fullName>
    </submittedName>
</protein>
<evidence type="ECO:0000313" key="1">
    <source>
        <dbReference type="EMBL" id="KAJ9654295.1"/>
    </source>
</evidence>
<dbReference type="EMBL" id="JAPDRQ010000125">
    <property type="protein sequence ID" value="KAJ9654295.1"/>
    <property type="molecule type" value="Genomic_DNA"/>
</dbReference>
<gene>
    <name evidence="1" type="ORF">H2198_006645</name>
</gene>
<organism evidence="1 2">
    <name type="scientific">Neophaeococcomyces mojaviensis</name>
    <dbReference type="NCBI Taxonomy" id="3383035"/>
    <lineage>
        <taxon>Eukaryota</taxon>
        <taxon>Fungi</taxon>
        <taxon>Dikarya</taxon>
        <taxon>Ascomycota</taxon>
        <taxon>Pezizomycotina</taxon>
        <taxon>Eurotiomycetes</taxon>
        <taxon>Chaetothyriomycetidae</taxon>
        <taxon>Chaetothyriales</taxon>
        <taxon>Chaetothyriales incertae sedis</taxon>
        <taxon>Neophaeococcomyces</taxon>
    </lineage>
</organism>
<accession>A0ACC3A2A5</accession>
<reference evidence="1" key="1">
    <citation type="submission" date="2022-10" db="EMBL/GenBank/DDBJ databases">
        <title>Culturing micro-colonial fungi from biological soil crusts in the Mojave desert and describing Neophaeococcomyces mojavensis, and introducing the new genera and species Taxawa tesnikishii.</title>
        <authorList>
            <person name="Kurbessoian T."/>
            <person name="Stajich J.E."/>
        </authorList>
    </citation>
    <scope>NUCLEOTIDE SEQUENCE</scope>
    <source>
        <strain evidence="1">JES_112</strain>
    </source>
</reference>
<dbReference type="Proteomes" id="UP001172386">
    <property type="component" value="Unassembled WGS sequence"/>
</dbReference>
<sequence length="662" mass="72289">MSANNPKYQSIAITRKPLPSRPQYPSVLCVDEDTRESDEVPKPTSFRTRVLEWLHLRRATSKASTAPSHDTHATRRLKGWSWEFASFAVAIGCFVGAVAMLTSVKDKAVPSWASKFSVNATLSVLVTIMKGAIGIVVAECLSQLKWTWFKRERKLKDLGVLDDASRGVWGAATLLRTKRPWFLAYIGAFIFLASFIIGPTIQLTTEIRVREINVTQAASVPICNTTYLDLVGLGSAPGTQRATLPAIGAIYNGILQSDPNKMVVPSCSSGNCTFPTYQSLGICNQCTDLSSRMSYSLSTQLSGAPPANQSISFTDCQRYYTACVVELPGYGIKLVESGLMNSTVSTATQDDANAPSYTFEPPVGIFRAILRQNAPTTQAGQAPLGFTAVECALRFCVNTYESSVRLGNYEERLVSSTWAGSKTNDDSPFNFQNNVTIKAEPCYVDGEKIGSTEHQDQCTYHASGGSALALANTFSGLLSGYAYLMAGGRVSWLDDVMTAIWGLFDTEDLHNSESGTLKTVDKAMVSLANSITTYGRSAACGGATIAGIMKWDEIYIHVDWAWLIPITIELSLCLVFFVATIIHSRHDSLWKSAVYAYLFCKPQVHGKKLVPDDMIELVDNGPAKIVRGDVTGMVKDCEQVEVVFVSGMRKRERRSTADTIHP</sequence>
<evidence type="ECO:0000313" key="2">
    <source>
        <dbReference type="Proteomes" id="UP001172386"/>
    </source>
</evidence>
<keyword evidence="2" id="KW-1185">Reference proteome</keyword>
<comment type="caution">
    <text evidence="1">The sequence shown here is derived from an EMBL/GenBank/DDBJ whole genome shotgun (WGS) entry which is preliminary data.</text>
</comment>
<name>A0ACC3A2A5_9EURO</name>
<proteinExistence type="predicted"/>